<dbReference type="InterPro" id="IPR052509">
    <property type="entry name" value="Metal_resp_DNA-bind_regulator"/>
</dbReference>
<dbReference type="PANTHER" id="PTHR33169:SF13">
    <property type="entry name" value="PADR-FAMILY TRANSCRIPTIONAL REGULATOR"/>
    <property type="match status" value="1"/>
</dbReference>
<name>A0ABP8ES15_9MICO</name>
<protein>
    <recommendedName>
        <fullName evidence="1">Transcription regulator PadR N-terminal domain-containing protein</fullName>
    </recommendedName>
</protein>
<dbReference type="Pfam" id="PF03551">
    <property type="entry name" value="PadR"/>
    <property type="match status" value="1"/>
</dbReference>
<dbReference type="InterPro" id="IPR036388">
    <property type="entry name" value="WH-like_DNA-bd_sf"/>
</dbReference>
<dbReference type="Proteomes" id="UP001499841">
    <property type="component" value="Unassembled WGS sequence"/>
</dbReference>
<comment type="caution">
    <text evidence="2">The sequence shown here is derived from an EMBL/GenBank/DDBJ whole genome shotgun (WGS) entry which is preliminary data.</text>
</comment>
<dbReference type="Gene3D" id="1.10.10.10">
    <property type="entry name" value="Winged helix-like DNA-binding domain superfamily/Winged helix DNA-binding domain"/>
    <property type="match status" value="1"/>
</dbReference>
<reference evidence="3" key="1">
    <citation type="journal article" date="2019" name="Int. J. Syst. Evol. Microbiol.">
        <title>The Global Catalogue of Microorganisms (GCM) 10K type strain sequencing project: providing services to taxonomists for standard genome sequencing and annotation.</title>
        <authorList>
            <consortium name="The Broad Institute Genomics Platform"/>
            <consortium name="The Broad Institute Genome Sequencing Center for Infectious Disease"/>
            <person name="Wu L."/>
            <person name="Ma J."/>
        </authorList>
    </citation>
    <scope>NUCLEOTIDE SEQUENCE [LARGE SCALE GENOMIC DNA]</scope>
    <source>
        <strain evidence="3">JCM 17459</strain>
    </source>
</reference>
<organism evidence="2 3">
    <name type="scientific">Georgenia daeguensis</name>
    <dbReference type="NCBI Taxonomy" id="908355"/>
    <lineage>
        <taxon>Bacteria</taxon>
        <taxon>Bacillati</taxon>
        <taxon>Actinomycetota</taxon>
        <taxon>Actinomycetes</taxon>
        <taxon>Micrococcales</taxon>
        <taxon>Bogoriellaceae</taxon>
        <taxon>Georgenia</taxon>
    </lineage>
</organism>
<proteinExistence type="predicted"/>
<dbReference type="SUPFAM" id="SSF46785">
    <property type="entry name" value="Winged helix' DNA-binding domain"/>
    <property type="match status" value="1"/>
</dbReference>
<evidence type="ECO:0000313" key="3">
    <source>
        <dbReference type="Proteomes" id="UP001499841"/>
    </source>
</evidence>
<gene>
    <name evidence="2" type="ORF">GCM10022262_09560</name>
</gene>
<evidence type="ECO:0000313" key="2">
    <source>
        <dbReference type="EMBL" id="GAA4286597.1"/>
    </source>
</evidence>
<dbReference type="InterPro" id="IPR036390">
    <property type="entry name" value="WH_DNA-bd_sf"/>
</dbReference>
<feature type="domain" description="Transcription regulator PadR N-terminal" evidence="1">
    <location>
        <begin position="16"/>
        <end position="89"/>
    </location>
</feature>
<dbReference type="PANTHER" id="PTHR33169">
    <property type="entry name" value="PADR-FAMILY TRANSCRIPTIONAL REGULATOR"/>
    <property type="match status" value="1"/>
</dbReference>
<sequence>MFADMPKRLQEPAFLILSALTGKPLHGYGIAQAVSELSGGDVTLRVGTLYGALDRLSERGWIEVNHEEVVDSRLRRYYRLTDAGAEVLATEAAVLERRATRALELLGRRRPTVARGMA</sequence>
<dbReference type="InterPro" id="IPR005149">
    <property type="entry name" value="Tscrpt_reg_PadR_N"/>
</dbReference>
<evidence type="ECO:0000259" key="1">
    <source>
        <dbReference type="Pfam" id="PF03551"/>
    </source>
</evidence>
<accession>A0ABP8ES15</accession>
<keyword evidence="3" id="KW-1185">Reference proteome</keyword>
<dbReference type="EMBL" id="BAABBA010000003">
    <property type="protein sequence ID" value="GAA4286597.1"/>
    <property type="molecule type" value="Genomic_DNA"/>
</dbReference>